<proteinExistence type="predicted"/>
<gene>
    <name evidence="5" type="ORF">HMPREF9334_00291</name>
</gene>
<evidence type="ECO:0000313" key="6">
    <source>
        <dbReference type="Proteomes" id="UP000004129"/>
    </source>
</evidence>
<reference evidence="5 6" key="1">
    <citation type="submission" date="2011-08" db="EMBL/GenBank/DDBJ databases">
        <title>The Genome Sequence of Selenomonas infelix ATCC 43532.</title>
        <authorList>
            <consortium name="The Broad Institute Genome Sequencing Platform"/>
            <person name="Earl A."/>
            <person name="Ward D."/>
            <person name="Feldgarden M."/>
            <person name="Gevers D."/>
            <person name="Izard J."/>
            <person name="Blanton J.M."/>
            <person name="Baranova O.V."/>
            <person name="Dewhirst F.E."/>
            <person name="Young S.K."/>
            <person name="Zeng Q."/>
            <person name="Gargeya S."/>
            <person name="Fitzgerald M."/>
            <person name="Haas B."/>
            <person name="Abouelleil A."/>
            <person name="Alvarado L."/>
            <person name="Arachchi H.M."/>
            <person name="Berlin A."/>
            <person name="Brown A."/>
            <person name="Chapman S.B."/>
            <person name="Chen Z."/>
            <person name="Dunbar C."/>
            <person name="Freedman E."/>
            <person name="Gearin G."/>
            <person name="Gellesch M."/>
            <person name="Goldberg J."/>
            <person name="Griggs A."/>
            <person name="Gujja S."/>
            <person name="Heiman D."/>
            <person name="Howarth C."/>
            <person name="Larson L."/>
            <person name="Lui A."/>
            <person name="MacDonald P.J.P."/>
            <person name="Montmayeur A."/>
            <person name="Murphy C."/>
            <person name="Neiman D."/>
            <person name="Pearson M."/>
            <person name="Priest M."/>
            <person name="Roberts A."/>
            <person name="Saif S."/>
            <person name="Shea T."/>
            <person name="Shenoy N."/>
            <person name="Sisk P."/>
            <person name="Stolte C."/>
            <person name="Sykes S."/>
            <person name="Wortman J."/>
            <person name="Nusbaum C."/>
            <person name="Birren B."/>
        </authorList>
    </citation>
    <scope>NUCLEOTIDE SEQUENCE [LARGE SCALE GENOMIC DNA]</scope>
    <source>
        <strain evidence="5 6">ATCC 43532</strain>
    </source>
</reference>
<dbReference type="Pfam" id="PF02661">
    <property type="entry name" value="Fic"/>
    <property type="match status" value="1"/>
</dbReference>
<evidence type="ECO:0000256" key="1">
    <source>
        <dbReference type="PIRSR" id="PIRSR640198-1"/>
    </source>
</evidence>
<dbReference type="PATRIC" id="fig|679201.3.peg.297"/>
<dbReference type="eggNOG" id="COG3177">
    <property type="taxonomic scope" value="Bacteria"/>
</dbReference>
<accession>G5GM10</accession>
<dbReference type="GO" id="GO:0005524">
    <property type="term" value="F:ATP binding"/>
    <property type="evidence" value="ECO:0007669"/>
    <property type="project" value="UniProtKB-KW"/>
</dbReference>
<evidence type="ECO:0000259" key="4">
    <source>
        <dbReference type="PROSITE" id="PS51459"/>
    </source>
</evidence>
<evidence type="ECO:0000256" key="2">
    <source>
        <dbReference type="PIRSR" id="PIRSR640198-2"/>
    </source>
</evidence>
<dbReference type="PANTHER" id="PTHR13504">
    <property type="entry name" value="FIDO DOMAIN-CONTAINING PROTEIN DDB_G0283145"/>
    <property type="match status" value="1"/>
</dbReference>
<protein>
    <recommendedName>
        <fullName evidence="4">Fido domain-containing protein</fullName>
    </recommendedName>
</protein>
<evidence type="ECO:0000256" key="3">
    <source>
        <dbReference type="PIRSR" id="PIRSR640198-3"/>
    </source>
</evidence>
<feature type="binding site" evidence="2">
    <location>
        <begin position="176"/>
        <end position="183"/>
    </location>
    <ligand>
        <name>ATP</name>
        <dbReference type="ChEBI" id="CHEBI:30616"/>
    </ligand>
</feature>
<dbReference type="SUPFAM" id="SSF140931">
    <property type="entry name" value="Fic-like"/>
    <property type="match status" value="1"/>
</dbReference>
<feature type="active site" evidence="1">
    <location>
        <position position="172"/>
    </location>
</feature>
<keyword evidence="2" id="KW-0547">Nucleotide-binding</keyword>
<name>G5GM10_9FIRM</name>
<organism evidence="5 6">
    <name type="scientific">Selenomonas infelix ATCC 43532</name>
    <dbReference type="NCBI Taxonomy" id="679201"/>
    <lineage>
        <taxon>Bacteria</taxon>
        <taxon>Bacillati</taxon>
        <taxon>Bacillota</taxon>
        <taxon>Negativicutes</taxon>
        <taxon>Selenomonadales</taxon>
        <taxon>Selenomonadaceae</taxon>
        <taxon>Selenomonas</taxon>
    </lineage>
</organism>
<evidence type="ECO:0000313" key="5">
    <source>
        <dbReference type="EMBL" id="EHG22255.1"/>
    </source>
</evidence>
<dbReference type="Gene3D" id="1.10.3290.10">
    <property type="entry name" value="Fido-like domain"/>
    <property type="match status" value="1"/>
</dbReference>
<dbReference type="AlphaFoldDB" id="G5GM10"/>
<dbReference type="InterPro" id="IPR003812">
    <property type="entry name" value="Fido"/>
</dbReference>
<dbReference type="PROSITE" id="PS51459">
    <property type="entry name" value="FIDO"/>
    <property type="match status" value="1"/>
</dbReference>
<dbReference type="PANTHER" id="PTHR13504:SF38">
    <property type="entry name" value="FIDO DOMAIN-CONTAINING PROTEIN"/>
    <property type="match status" value="1"/>
</dbReference>
<dbReference type="InterPro" id="IPR040198">
    <property type="entry name" value="Fido_containing"/>
</dbReference>
<keyword evidence="6" id="KW-1185">Reference proteome</keyword>
<dbReference type="Proteomes" id="UP000004129">
    <property type="component" value="Unassembled WGS sequence"/>
</dbReference>
<dbReference type="InterPro" id="IPR036597">
    <property type="entry name" value="Fido-like_dom_sf"/>
</dbReference>
<comment type="caution">
    <text evidence="5">The sequence shown here is derived from an EMBL/GenBank/DDBJ whole genome shotgun (WGS) entry which is preliminary data.</text>
</comment>
<sequence>MLQVPLPLGGLERRLTMTYSPEYLSDLMVRMAHHSTAIEGNTLTQGETKSVLIDGYVPRAMDMRELNEVLNYKAFMTFLVEQSTSGTPISLSLIREVHAILCKDAIESVPGQFKQRPNMIIGADFTPTPPYLVPSALTDWIDNLAAQMDAAASDSDKVLAICRQHIAFEHIHPFPDGNGRVGRALMVYSCFLAGMTPIVIPVERRKEYINYLNTEDLQGFAAFAEELQAEERRRIEAFS</sequence>
<feature type="domain" description="Fido" evidence="4">
    <location>
        <begin position="89"/>
        <end position="229"/>
    </location>
</feature>
<dbReference type="HOGENOM" id="CLU_040460_5_0_9"/>
<dbReference type="EMBL" id="ACZM01000003">
    <property type="protein sequence ID" value="EHG22255.1"/>
    <property type="molecule type" value="Genomic_DNA"/>
</dbReference>
<feature type="site" description="Important for autoinhibition of adenylyltransferase activity" evidence="3">
    <location>
        <position position="39"/>
    </location>
</feature>
<keyword evidence="2" id="KW-0067">ATP-binding</keyword>
<dbReference type="STRING" id="679201.HMPREF9334_00291"/>